<dbReference type="PANTHER" id="PTHR38479:SF2">
    <property type="entry name" value="WINGED HELIX DNA-BINDING DOMAIN-CONTAINING PROTEIN"/>
    <property type="match status" value="1"/>
</dbReference>
<dbReference type="AlphaFoldDB" id="A0A6J4HIS6"/>
<sequence length="357" mass="38877">MKATDIAALRLVNQHLAGTRLKTPKDLVHWMGAVQAQDHAMVQWALGVRLPDVTAEAVQMALQRGEILRTHVLRPTWHLVAAEDIGWLLALTAPHIRPLLAAHQRKLDLTESTFSQSRRVMENALSGGQHLTRQELTAEFGKANLPTDEGRATLLLMGAELDGFLCSGPARGNKQTYALLAERVRPTETLPREEALARLARRYFASHGPATVRDFAWWSGLPAADARKGVAGLGPEFVSGTVEGKTHWWAGSLSGPEAGGGTVFLLPAFDEFLISYRDRSASLAAGSQSRVITVNGIFRPVVVVDGQVAGTWKRTVKRGTAGLETDLFGPATPATRERIEKAATAWGRFWNGHPEVQ</sequence>
<accession>A0A6J4HIS6</accession>
<evidence type="ECO:0000313" key="1">
    <source>
        <dbReference type="EMBL" id="CAA9224843.1"/>
    </source>
</evidence>
<name>A0A6J4HIS6_9SPHI</name>
<reference evidence="1" key="1">
    <citation type="submission" date="2020-02" db="EMBL/GenBank/DDBJ databases">
        <authorList>
            <person name="Meier V. D."/>
        </authorList>
    </citation>
    <scope>NUCLEOTIDE SEQUENCE</scope>
    <source>
        <strain evidence="1">AVDCRST_MAG56</strain>
    </source>
</reference>
<dbReference type="PANTHER" id="PTHR38479">
    <property type="entry name" value="LMO0824 PROTEIN"/>
    <property type="match status" value="1"/>
</dbReference>
<evidence type="ECO:0008006" key="2">
    <source>
        <dbReference type="Google" id="ProtNLM"/>
    </source>
</evidence>
<dbReference type="InterPro" id="IPR009351">
    <property type="entry name" value="AlkZ-like"/>
</dbReference>
<dbReference type="EMBL" id="CADCTQ010000060">
    <property type="protein sequence ID" value="CAA9224843.1"/>
    <property type="molecule type" value="Genomic_DNA"/>
</dbReference>
<proteinExistence type="predicted"/>
<dbReference type="Pfam" id="PF06224">
    <property type="entry name" value="AlkZ-like"/>
    <property type="match status" value="1"/>
</dbReference>
<gene>
    <name evidence="1" type="ORF">AVDCRST_MAG56-641</name>
</gene>
<protein>
    <recommendedName>
        <fullName evidence="2">Winged helix DNA-binding domain-containing protein</fullName>
    </recommendedName>
</protein>
<organism evidence="1">
    <name type="scientific">uncultured Cytophagales bacterium</name>
    <dbReference type="NCBI Taxonomy" id="158755"/>
    <lineage>
        <taxon>Bacteria</taxon>
        <taxon>Pseudomonadati</taxon>
        <taxon>Bacteroidota</taxon>
        <taxon>Sphingobacteriia</taxon>
        <taxon>Sphingobacteriales</taxon>
        <taxon>environmental samples</taxon>
    </lineage>
</organism>